<keyword evidence="7 13" id="KW-0067">ATP-binding</keyword>
<sequence length="774" mass="79635">MPLTGTDVAPGLPARTETGLSRAAGMASLLVLLLAAVVLIPGWGLGLDLFVRLRAGLPAMVPSTASGLGAVALAQLLQMAAPRIARRAGSLLAALTTAWALAASLRIVAAYSAAAPAPGDRMALATALGLFLAAAATLAAGLPRPRAPRIAAAIATAGTLLALVGLDGYVIDIEAIFGSILLTGMSPLTAVGLLLLFGSVLMSTARHSWVAIVAGEGRGSRAARRILPLAVLLPFVLSLLSLGISNSGILHPHILLSALSVLVLLAGAFAVLRAAAYANVREAMTGAVLARMRSALDGLDAAVFLFGRDGTLQLANGGAEALCAGAASCEDWLFSARFHSLGDRRVLGPDETPARALFAEEAPADRFVGWIDPEGNEHALRFCLHRQPDTGIAVLSVFDETQGWILRENISRSERLDAVAQMSGGIAHEMANVLGVVQLSADTALKTGDAARALTRMEAIRAASRRGSAMIDRLLGLARTPGDETGVSDLALLLPEVAALARQVLPANIRLELAACDGPVPVRVPESEMQAAVLNLVLNARNAISETRSTGGHIALALEDGPDVTLRVADDGPGMSEAVLRRARDPFFTTRLNDGGTGLGLAMVDSLARRAGGRLELTSTPGEGTVILLSLPAAAGETGEARGAPNLPDLAGLSVLVVEDDPQFMDSIADALRLSGAAVALAVSAEEALAGLSARPAPDLLLTDIVLPGHIDGYHLALLACERHPGLKVIYLSGYAAPTTEAGRSVPGLLLRKPVRLAELLNAVILSLGAGPRP</sequence>
<dbReference type="Pfam" id="PF00072">
    <property type="entry name" value="Response_reg"/>
    <property type="match status" value="1"/>
</dbReference>
<accession>A0AAU8AHK9</accession>
<feature type="transmembrane region" description="Helical" evidence="10">
    <location>
        <begin position="176"/>
        <end position="197"/>
    </location>
</feature>
<proteinExistence type="predicted"/>
<evidence type="ECO:0000256" key="10">
    <source>
        <dbReference type="SAM" id="Phobius"/>
    </source>
</evidence>
<evidence type="ECO:0000256" key="4">
    <source>
        <dbReference type="ARBA" id="ARBA00022679"/>
    </source>
</evidence>
<dbReference type="InterPro" id="IPR036890">
    <property type="entry name" value="HATPase_C_sf"/>
</dbReference>
<name>A0AAU8AHK9_9RHOB</name>
<protein>
    <recommendedName>
        <fullName evidence="2">histidine kinase</fullName>
        <ecNumber evidence="2">2.7.13.3</ecNumber>
    </recommendedName>
</protein>
<organism evidence="13">
    <name type="scientific">Alloyangia sp. H15</name>
    <dbReference type="NCBI Taxonomy" id="3029062"/>
    <lineage>
        <taxon>Bacteria</taxon>
        <taxon>Pseudomonadati</taxon>
        <taxon>Pseudomonadota</taxon>
        <taxon>Alphaproteobacteria</taxon>
        <taxon>Rhodobacterales</taxon>
        <taxon>Roseobacteraceae</taxon>
        <taxon>Alloyangia</taxon>
    </lineage>
</organism>
<evidence type="ECO:0000259" key="11">
    <source>
        <dbReference type="PROSITE" id="PS50109"/>
    </source>
</evidence>
<feature type="transmembrane region" description="Helical" evidence="10">
    <location>
        <begin position="23"/>
        <end position="43"/>
    </location>
</feature>
<feature type="transmembrane region" description="Helical" evidence="10">
    <location>
        <begin position="55"/>
        <end position="77"/>
    </location>
</feature>
<dbReference type="Gene3D" id="3.40.50.2300">
    <property type="match status" value="1"/>
</dbReference>
<dbReference type="InterPro" id="IPR036097">
    <property type="entry name" value="HisK_dim/P_sf"/>
</dbReference>
<keyword evidence="4" id="KW-0808">Transferase</keyword>
<dbReference type="SUPFAM" id="SSF55874">
    <property type="entry name" value="ATPase domain of HSP90 chaperone/DNA topoisomerase II/histidine kinase"/>
    <property type="match status" value="1"/>
</dbReference>
<dbReference type="SUPFAM" id="SSF52172">
    <property type="entry name" value="CheY-like"/>
    <property type="match status" value="1"/>
</dbReference>
<dbReference type="InterPro" id="IPR004358">
    <property type="entry name" value="Sig_transdc_His_kin-like_C"/>
</dbReference>
<dbReference type="SUPFAM" id="SSF47384">
    <property type="entry name" value="Homodimeric domain of signal transducing histidine kinase"/>
    <property type="match status" value="1"/>
</dbReference>
<feature type="modified residue" description="4-aspartylphosphate" evidence="9">
    <location>
        <position position="704"/>
    </location>
</feature>
<evidence type="ECO:0000256" key="6">
    <source>
        <dbReference type="ARBA" id="ARBA00022777"/>
    </source>
</evidence>
<dbReference type="InterPro" id="IPR001789">
    <property type="entry name" value="Sig_transdc_resp-reg_receiver"/>
</dbReference>
<keyword evidence="10" id="KW-0812">Transmembrane</keyword>
<feature type="transmembrane region" description="Helical" evidence="10">
    <location>
        <begin position="123"/>
        <end position="143"/>
    </location>
</feature>
<evidence type="ECO:0000256" key="2">
    <source>
        <dbReference type="ARBA" id="ARBA00012438"/>
    </source>
</evidence>
<dbReference type="PANTHER" id="PTHR43065:SF46">
    <property type="entry name" value="C4-DICARBOXYLATE TRANSPORT SENSOR PROTEIN DCTB"/>
    <property type="match status" value="1"/>
</dbReference>
<dbReference type="PROSITE" id="PS50109">
    <property type="entry name" value="HIS_KIN"/>
    <property type="match status" value="1"/>
</dbReference>
<dbReference type="EMBL" id="CP123384">
    <property type="protein sequence ID" value="XCC94096.1"/>
    <property type="molecule type" value="Genomic_DNA"/>
</dbReference>
<feature type="domain" description="Response regulatory" evidence="12">
    <location>
        <begin position="654"/>
        <end position="768"/>
    </location>
</feature>
<keyword evidence="6" id="KW-0418">Kinase</keyword>
<evidence type="ECO:0000256" key="5">
    <source>
        <dbReference type="ARBA" id="ARBA00022741"/>
    </source>
</evidence>
<keyword evidence="8" id="KW-0902">Two-component regulatory system</keyword>
<feature type="domain" description="Histidine kinase" evidence="11">
    <location>
        <begin position="425"/>
        <end position="635"/>
    </location>
</feature>
<dbReference type="InterPro" id="IPR011006">
    <property type="entry name" value="CheY-like_superfamily"/>
</dbReference>
<comment type="catalytic activity">
    <reaction evidence="1">
        <text>ATP + protein L-histidine = ADP + protein N-phospho-L-histidine.</text>
        <dbReference type="EC" id="2.7.13.3"/>
    </reaction>
</comment>
<dbReference type="PANTHER" id="PTHR43065">
    <property type="entry name" value="SENSOR HISTIDINE KINASE"/>
    <property type="match status" value="1"/>
</dbReference>
<dbReference type="EC" id="2.7.13.3" evidence="2"/>
<reference evidence="13" key="1">
    <citation type="submission" date="2023-02" db="EMBL/GenBank/DDBJ databases">
        <title>Description and genomic characterization of Salipiger bruguierae sp. nov., isolated from the sediment of mangrove plant Bruguiera sexangula.</title>
        <authorList>
            <person name="Long M."/>
        </authorList>
    </citation>
    <scope>NUCLEOTIDE SEQUENCE</scope>
    <source>
        <strain evidence="13">H15</strain>
    </source>
</reference>
<evidence type="ECO:0000256" key="8">
    <source>
        <dbReference type="ARBA" id="ARBA00023012"/>
    </source>
</evidence>
<keyword evidence="10" id="KW-0472">Membrane</keyword>
<dbReference type="PROSITE" id="PS50110">
    <property type="entry name" value="RESPONSE_REGULATORY"/>
    <property type="match status" value="1"/>
</dbReference>
<dbReference type="InterPro" id="IPR005467">
    <property type="entry name" value="His_kinase_dom"/>
</dbReference>
<feature type="transmembrane region" description="Helical" evidence="10">
    <location>
        <begin position="250"/>
        <end position="272"/>
    </location>
</feature>
<feature type="transmembrane region" description="Helical" evidence="10">
    <location>
        <begin position="226"/>
        <end position="244"/>
    </location>
</feature>
<feature type="transmembrane region" description="Helical" evidence="10">
    <location>
        <begin position="89"/>
        <end position="111"/>
    </location>
</feature>
<dbReference type="SMART" id="SM00448">
    <property type="entry name" value="REC"/>
    <property type="match status" value="1"/>
</dbReference>
<dbReference type="CDD" id="cd00075">
    <property type="entry name" value="HATPase"/>
    <property type="match status" value="1"/>
</dbReference>
<feature type="transmembrane region" description="Helical" evidence="10">
    <location>
        <begin position="150"/>
        <end position="170"/>
    </location>
</feature>
<dbReference type="Gene3D" id="1.10.287.130">
    <property type="match status" value="1"/>
</dbReference>
<dbReference type="Gene3D" id="3.30.565.10">
    <property type="entry name" value="Histidine kinase-like ATPase, C-terminal domain"/>
    <property type="match status" value="1"/>
</dbReference>
<dbReference type="Pfam" id="PF02518">
    <property type="entry name" value="HATPase_c"/>
    <property type="match status" value="1"/>
</dbReference>
<dbReference type="InterPro" id="IPR003661">
    <property type="entry name" value="HisK_dim/P_dom"/>
</dbReference>
<evidence type="ECO:0000256" key="7">
    <source>
        <dbReference type="ARBA" id="ARBA00022840"/>
    </source>
</evidence>
<dbReference type="SMART" id="SM00387">
    <property type="entry name" value="HATPase_c"/>
    <property type="match status" value="1"/>
</dbReference>
<dbReference type="InterPro" id="IPR003594">
    <property type="entry name" value="HATPase_dom"/>
</dbReference>
<evidence type="ECO:0000313" key="13">
    <source>
        <dbReference type="EMBL" id="XCC94096.1"/>
    </source>
</evidence>
<evidence type="ECO:0000256" key="9">
    <source>
        <dbReference type="PROSITE-ProRule" id="PRU00169"/>
    </source>
</evidence>
<dbReference type="GO" id="GO:0000155">
    <property type="term" value="F:phosphorelay sensor kinase activity"/>
    <property type="evidence" value="ECO:0007669"/>
    <property type="project" value="InterPro"/>
</dbReference>
<dbReference type="CDD" id="cd00082">
    <property type="entry name" value="HisKA"/>
    <property type="match status" value="1"/>
</dbReference>
<dbReference type="PRINTS" id="PR00344">
    <property type="entry name" value="BCTRLSENSOR"/>
</dbReference>
<evidence type="ECO:0000256" key="3">
    <source>
        <dbReference type="ARBA" id="ARBA00022553"/>
    </source>
</evidence>
<dbReference type="AlphaFoldDB" id="A0AAU8AHK9"/>
<gene>
    <name evidence="13" type="ORF">PVT71_02495</name>
</gene>
<dbReference type="GO" id="GO:0005524">
    <property type="term" value="F:ATP binding"/>
    <property type="evidence" value="ECO:0007669"/>
    <property type="project" value="UniProtKB-KW"/>
</dbReference>
<evidence type="ECO:0000256" key="1">
    <source>
        <dbReference type="ARBA" id="ARBA00000085"/>
    </source>
</evidence>
<keyword evidence="10" id="KW-1133">Transmembrane helix</keyword>
<evidence type="ECO:0000259" key="12">
    <source>
        <dbReference type="PROSITE" id="PS50110"/>
    </source>
</evidence>
<keyword evidence="3 9" id="KW-0597">Phosphoprotein</keyword>
<dbReference type="RefSeq" id="WP_353472919.1">
    <property type="nucleotide sequence ID" value="NZ_CP123384.1"/>
</dbReference>
<keyword evidence="5" id="KW-0547">Nucleotide-binding</keyword>